<reference evidence="1" key="2">
    <citation type="journal article" date="2015" name="Fish Shellfish Immunol.">
        <title>Early steps in the European eel (Anguilla anguilla)-Vibrio vulnificus interaction in the gills: Role of the RtxA13 toxin.</title>
        <authorList>
            <person name="Callol A."/>
            <person name="Pajuelo D."/>
            <person name="Ebbesson L."/>
            <person name="Teles M."/>
            <person name="MacKenzie S."/>
            <person name="Amaro C."/>
        </authorList>
    </citation>
    <scope>NUCLEOTIDE SEQUENCE</scope>
</reference>
<accession>A0A0E9SRP9</accession>
<protein>
    <submittedName>
        <fullName evidence="1">Uncharacterized protein</fullName>
    </submittedName>
</protein>
<sequence length="13" mass="1516">MSFIQTQSTEKCL</sequence>
<name>A0A0E9SRP9_ANGAN</name>
<dbReference type="EMBL" id="GBXM01064591">
    <property type="protein sequence ID" value="JAH43986.1"/>
    <property type="molecule type" value="Transcribed_RNA"/>
</dbReference>
<proteinExistence type="predicted"/>
<organism evidence="1">
    <name type="scientific">Anguilla anguilla</name>
    <name type="common">European freshwater eel</name>
    <name type="synonym">Muraena anguilla</name>
    <dbReference type="NCBI Taxonomy" id="7936"/>
    <lineage>
        <taxon>Eukaryota</taxon>
        <taxon>Metazoa</taxon>
        <taxon>Chordata</taxon>
        <taxon>Craniata</taxon>
        <taxon>Vertebrata</taxon>
        <taxon>Euteleostomi</taxon>
        <taxon>Actinopterygii</taxon>
        <taxon>Neopterygii</taxon>
        <taxon>Teleostei</taxon>
        <taxon>Anguilliformes</taxon>
        <taxon>Anguillidae</taxon>
        <taxon>Anguilla</taxon>
    </lineage>
</organism>
<reference evidence="1" key="1">
    <citation type="submission" date="2014-11" db="EMBL/GenBank/DDBJ databases">
        <authorList>
            <person name="Amaro Gonzalez C."/>
        </authorList>
    </citation>
    <scope>NUCLEOTIDE SEQUENCE</scope>
</reference>
<evidence type="ECO:0000313" key="1">
    <source>
        <dbReference type="EMBL" id="JAH43986.1"/>
    </source>
</evidence>